<evidence type="ECO:0000256" key="3">
    <source>
        <dbReference type="ARBA" id="ARBA00022490"/>
    </source>
</evidence>
<keyword evidence="6 10" id="KW-0346">Stress response</keyword>
<evidence type="ECO:0000256" key="2">
    <source>
        <dbReference type="ARBA" id="ARBA00008239"/>
    </source>
</evidence>
<dbReference type="Gene3D" id="3.30.230.80">
    <property type="match status" value="1"/>
</dbReference>
<evidence type="ECO:0000256" key="7">
    <source>
        <dbReference type="ARBA" id="ARBA00023186"/>
    </source>
</evidence>
<evidence type="ECO:0000256" key="9">
    <source>
        <dbReference type="ARBA" id="ARBA00070675"/>
    </source>
</evidence>
<dbReference type="EMBL" id="PDWK01000081">
    <property type="protein sequence ID" value="KAF1685948.1"/>
    <property type="molecule type" value="Genomic_DNA"/>
</dbReference>
<dbReference type="InterPro" id="IPR020575">
    <property type="entry name" value="Hsp90_N"/>
</dbReference>
<dbReference type="Gene3D" id="3.30.565.10">
    <property type="entry name" value="Histidine kinase-like ATPase, C-terminal domain"/>
    <property type="match status" value="1"/>
</dbReference>
<evidence type="ECO:0000256" key="5">
    <source>
        <dbReference type="ARBA" id="ARBA00022840"/>
    </source>
</evidence>
<dbReference type="HAMAP" id="MF_00505">
    <property type="entry name" value="HSP90"/>
    <property type="match status" value="1"/>
</dbReference>
<gene>
    <name evidence="10" type="primary">htpG</name>
    <name evidence="13" type="ORF">CR938_12575</name>
</gene>
<feature type="region of interest" description="A; substrate-binding" evidence="10">
    <location>
        <begin position="1"/>
        <end position="370"/>
    </location>
</feature>
<feature type="binding site" evidence="11">
    <location>
        <begin position="130"/>
        <end position="131"/>
    </location>
    <ligand>
        <name>ATP</name>
        <dbReference type="ChEBI" id="CHEBI:30616"/>
    </ligand>
</feature>
<keyword evidence="7 10" id="KW-0143">Chaperone</keyword>
<dbReference type="PANTHER" id="PTHR11528">
    <property type="entry name" value="HEAT SHOCK PROTEIN 90 FAMILY MEMBER"/>
    <property type="match status" value="1"/>
</dbReference>
<feature type="binding site" evidence="11">
    <location>
        <position position="123"/>
    </location>
    <ligand>
        <name>ATP</name>
        <dbReference type="ChEBI" id="CHEBI:30616"/>
    </ligand>
</feature>
<dbReference type="GO" id="GO:0140662">
    <property type="term" value="F:ATP-dependent protein folding chaperone"/>
    <property type="evidence" value="ECO:0007669"/>
    <property type="project" value="InterPro"/>
</dbReference>
<evidence type="ECO:0000256" key="10">
    <source>
        <dbReference type="HAMAP-Rule" id="MF_00505"/>
    </source>
</evidence>
<reference evidence="13" key="1">
    <citation type="submission" date="2017-10" db="EMBL/GenBank/DDBJ databases">
        <title>Whole genome sequencing of members of genus Pseudoxanthomonas.</title>
        <authorList>
            <person name="Kumar S."/>
            <person name="Bansal K."/>
            <person name="Kaur A."/>
            <person name="Patil P."/>
            <person name="Sharma S."/>
            <person name="Patil P.B."/>
        </authorList>
    </citation>
    <scope>NUCLEOTIDE SEQUENCE</scope>
    <source>
        <strain evidence="13">DSM 22914</strain>
    </source>
</reference>
<comment type="function">
    <text evidence="8 10">Molecular chaperone. Has ATPase activity.</text>
</comment>
<dbReference type="AlphaFoldDB" id="A0A921P2A5"/>
<dbReference type="CDD" id="cd16927">
    <property type="entry name" value="HATPase_Hsp90-like"/>
    <property type="match status" value="1"/>
</dbReference>
<dbReference type="InterPro" id="IPR001404">
    <property type="entry name" value="Hsp90_fam"/>
</dbReference>
<evidence type="ECO:0000256" key="1">
    <source>
        <dbReference type="ARBA" id="ARBA00004496"/>
    </source>
</evidence>
<feature type="binding site" evidence="11">
    <location>
        <position position="64"/>
    </location>
    <ligand>
        <name>ATP</name>
        <dbReference type="ChEBI" id="CHEBI:30616"/>
    </ligand>
</feature>
<dbReference type="OrthoDB" id="9802640at2"/>
<dbReference type="InterPro" id="IPR003594">
    <property type="entry name" value="HATPase_dom"/>
</dbReference>
<dbReference type="InterPro" id="IPR020568">
    <property type="entry name" value="Ribosomal_Su5_D2-typ_SF"/>
</dbReference>
<dbReference type="InterPro" id="IPR037196">
    <property type="entry name" value="HSP90_C"/>
</dbReference>
<evidence type="ECO:0000259" key="12">
    <source>
        <dbReference type="SMART" id="SM00387"/>
    </source>
</evidence>
<keyword evidence="3 10" id="KW-0963">Cytoplasm</keyword>
<keyword evidence="5 10" id="KW-0067">ATP-binding</keyword>
<dbReference type="PIRSF" id="PIRSF002583">
    <property type="entry name" value="Hsp90"/>
    <property type="match status" value="1"/>
</dbReference>
<dbReference type="SUPFAM" id="SSF54211">
    <property type="entry name" value="Ribosomal protein S5 domain 2-like"/>
    <property type="match status" value="1"/>
</dbReference>
<keyword evidence="14" id="KW-1185">Reference proteome</keyword>
<feature type="binding site" evidence="11">
    <location>
        <position position="370"/>
    </location>
    <ligand>
        <name>ATP</name>
        <dbReference type="ChEBI" id="CHEBI:30616"/>
    </ligand>
</feature>
<proteinExistence type="inferred from homology"/>
<dbReference type="FunFam" id="3.30.565.10:FF:000009">
    <property type="entry name" value="Molecular chaperone HtpG"/>
    <property type="match status" value="1"/>
</dbReference>
<dbReference type="InterPro" id="IPR019805">
    <property type="entry name" value="Heat_shock_protein_90_CS"/>
</dbReference>
<feature type="domain" description="Histidine kinase/HSP90-like ATPase" evidence="12">
    <location>
        <begin position="57"/>
        <end position="214"/>
    </location>
</feature>
<dbReference type="PROSITE" id="PS00298">
    <property type="entry name" value="HSP90"/>
    <property type="match status" value="1"/>
</dbReference>
<comment type="similarity">
    <text evidence="2 10">Belongs to the heat shock protein 90 family.</text>
</comment>
<comment type="subcellular location">
    <subcellularLocation>
        <location evidence="1 10">Cytoplasm</location>
    </subcellularLocation>
</comment>
<dbReference type="FunFam" id="3.30.230.80:FF:000002">
    <property type="entry name" value="Molecular chaperone HtpG"/>
    <property type="match status" value="1"/>
</dbReference>
<evidence type="ECO:0000256" key="4">
    <source>
        <dbReference type="ARBA" id="ARBA00022741"/>
    </source>
</evidence>
<feature type="binding site" evidence="11">
    <location>
        <position position="68"/>
    </location>
    <ligand>
        <name>ATP</name>
        <dbReference type="ChEBI" id="CHEBI:30616"/>
    </ligand>
</feature>
<feature type="binding site" evidence="11">
    <location>
        <begin position="152"/>
        <end position="157"/>
    </location>
    <ligand>
        <name>ATP</name>
        <dbReference type="ChEBI" id="CHEBI:30616"/>
    </ligand>
</feature>
<dbReference type="Gene3D" id="1.20.120.790">
    <property type="entry name" value="Heat shock protein 90, C-terminal domain"/>
    <property type="match status" value="1"/>
</dbReference>
<comment type="caution">
    <text evidence="10">Lacks conserved residue(s) required for the propagation of feature annotation.</text>
</comment>
<organism evidence="13 14">
    <name type="scientific">Pseudoxanthomonas taiwanensis</name>
    <dbReference type="NCBI Taxonomy" id="176598"/>
    <lineage>
        <taxon>Bacteria</taxon>
        <taxon>Pseudomonadati</taxon>
        <taxon>Pseudomonadota</taxon>
        <taxon>Gammaproteobacteria</taxon>
        <taxon>Lysobacterales</taxon>
        <taxon>Lysobacteraceae</taxon>
        <taxon>Pseudoxanthomonas</taxon>
    </lineage>
</organism>
<dbReference type="GO" id="GO:0016887">
    <property type="term" value="F:ATP hydrolysis activity"/>
    <property type="evidence" value="ECO:0007669"/>
    <property type="project" value="InterPro"/>
</dbReference>
<dbReference type="InterPro" id="IPR036890">
    <property type="entry name" value="HATPase_C_sf"/>
</dbReference>
<dbReference type="Proteomes" id="UP000717981">
    <property type="component" value="Unassembled WGS sequence"/>
</dbReference>
<feature type="binding site" evidence="11">
    <location>
        <position position="204"/>
    </location>
    <ligand>
        <name>ATP</name>
        <dbReference type="ChEBI" id="CHEBI:30616"/>
    </ligand>
</feature>
<dbReference type="SMART" id="SM00387">
    <property type="entry name" value="HATPase_c"/>
    <property type="match status" value="1"/>
</dbReference>
<comment type="caution">
    <text evidence="13">The sequence shown here is derived from an EMBL/GenBank/DDBJ whole genome shotgun (WGS) entry which is preliminary data.</text>
</comment>
<dbReference type="Gene3D" id="3.40.50.11260">
    <property type="match status" value="1"/>
</dbReference>
<evidence type="ECO:0000313" key="14">
    <source>
        <dbReference type="Proteomes" id="UP000717981"/>
    </source>
</evidence>
<feature type="region of interest" description="C" evidence="10">
    <location>
        <begin position="584"/>
        <end position="655"/>
    </location>
</feature>
<protein>
    <recommendedName>
        <fullName evidence="9 10">Chaperone protein HtpG</fullName>
    </recommendedName>
    <alternativeName>
        <fullName evidence="10">Heat shock protein HtpG</fullName>
    </alternativeName>
    <alternativeName>
        <fullName evidence="10">High temperature protein G</fullName>
    </alternativeName>
</protein>
<evidence type="ECO:0000256" key="6">
    <source>
        <dbReference type="ARBA" id="ARBA00023016"/>
    </source>
</evidence>
<comment type="subunit">
    <text evidence="10">Homodimer.</text>
</comment>
<accession>A0A921P2A5</accession>
<evidence type="ECO:0000313" key="13">
    <source>
        <dbReference type="EMBL" id="KAF1685948.1"/>
    </source>
</evidence>
<feature type="binding site" evidence="11">
    <location>
        <position position="110"/>
    </location>
    <ligand>
        <name>ATP</name>
        <dbReference type="ChEBI" id="CHEBI:30616"/>
    </ligand>
</feature>
<dbReference type="GO" id="GO:0051082">
    <property type="term" value="F:unfolded protein binding"/>
    <property type="evidence" value="ECO:0007669"/>
    <property type="project" value="UniProtKB-UniRule"/>
</dbReference>
<keyword evidence="4 10" id="KW-0547">Nucleotide-binding</keyword>
<feature type="binding site" evidence="11">
    <location>
        <position position="115"/>
    </location>
    <ligand>
        <name>ATP</name>
        <dbReference type="ChEBI" id="CHEBI:30616"/>
    </ligand>
</feature>
<sequence length="655" mass="72866">MPPSIGRNRLKLHVLLAYRAGPALQGARHVTTATETRKFEAEVAQVLHLVTHSLYSHKEIFLRELVSNASDACDKLRFEAIGKPELLGGEGELHIEVSWDKAARTITVRDNGIGMDRDEVVANIGSIASSGTRRFLEALGSEQKADARLIGQFGVGFYSAFVVADRVTLLTRRAGSAPEAGVKWESDGRGEYTLEPATVPERGTTVVLHLKEGEDEFLDGWKLRSLIRKYSDHIAFPIRMPGETAGKEGGEAGPGWETVNDASALWTRPKHEISDEEYRSFYKSLGQDFNDPAAWTHNRVEGNQNFTTLLYLPSQVPFDLLMGGRDERKGLKLYIKRVFIMDAAQELLPQYLRFVRGVVDSDDLPLNVSREILQQNRQLERIRGACVKRVLDLIEKLSREEPEKFAAFLKAFGNTLKEGIAEDPPNRERIARLLRFASTRGEGAAQTVSLDDYIGRMAPGQGAIWYVTAESHAAAAGSPQLEAFRAKGIEVLLMYDRIDEWMVSHLREYAGKPLRHIAKGELPLDEAEKKKQEEATEAARPLLERLKRLLGERVEEVRVSARLTDSPSCLALDEYAMAPHLVRLLREAGQPVPESRPTLEINPQHALVRRLEATADDAQATDLALLLLEQAELTAGAQLADPAAFVQRVNRLLAA</sequence>
<dbReference type="Pfam" id="PF00183">
    <property type="entry name" value="HSP90"/>
    <property type="match status" value="1"/>
</dbReference>
<dbReference type="SUPFAM" id="SSF110942">
    <property type="entry name" value="HSP90 C-terminal domain"/>
    <property type="match status" value="1"/>
</dbReference>
<dbReference type="GO" id="GO:0005737">
    <property type="term" value="C:cytoplasm"/>
    <property type="evidence" value="ECO:0007669"/>
    <property type="project" value="UniProtKB-SubCell"/>
</dbReference>
<dbReference type="NCBIfam" id="NF003555">
    <property type="entry name" value="PRK05218.1"/>
    <property type="match status" value="1"/>
</dbReference>
<dbReference type="Pfam" id="PF13589">
    <property type="entry name" value="HATPase_c_3"/>
    <property type="match status" value="1"/>
</dbReference>
<evidence type="ECO:0000256" key="11">
    <source>
        <dbReference type="PIRSR" id="PIRSR002583-1"/>
    </source>
</evidence>
<dbReference type="SUPFAM" id="SSF55874">
    <property type="entry name" value="ATPase domain of HSP90 chaperone/DNA topoisomerase II/histidine kinase"/>
    <property type="match status" value="1"/>
</dbReference>
<dbReference type="PRINTS" id="PR00775">
    <property type="entry name" value="HEATSHOCK90"/>
</dbReference>
<name>A0A921P2A5_9GAMM</name>
<evidence type="ECO:0000256" key="8">
    <source>
        <dbReference type="ARBA" id="ARBA00058590"/>
    </source>
</evidence>
<dbReference type="GO" id="GO:0005524">
    <property type="term" value="F:ATP binding"/>
    <property type="evidence" value="ECO:0007669"/>
    <property type="project" value="UniProtKB-UniRule"/>
</dbReference>